<dbReference type="STRING" id="3818.A0A445CJ47"/>
<dbReference type="InterPro" id="IPR039249">
    <property type="entry name" value="GPATCH11"/>
</dbReference>
<dbReference type="InterPro" id="IPR025239">
    <property type="entry name" value="DUF4187"/>
</dbReference>
<comment type="caution">
    <text evidence="3">The sequence shown here is derived from an EMBL/GenBank/DDBJ whole genome shotgun (WGS) entry which is preliminary data.</text>
</comment>
<dbReference type="GO" id="GO:0000776">
    <property type="term" value="C:kinetochore"/>
    <property type="evidence" value="ECO:0007669"/>
    <property type="project" value="TreeGrafter"/>
</dbReference>
<feature type="region of interest" description="Disordered" evidence="1">
    <location>
        <begin position="1"/>
        <end position="30"/>
    </location>
</feature>
<organism evidence="3 4">
    <name type="scientific">Arachis hypogaea</name>
    <name type="common">Peanut</name>
    <dbReference type="NCBI Taxonomy" id="3818"/>
    <lineage>
        <taxon>Eukaryota</taxon>
        <taxon>Viridiplantae</taxon>
        <taxon>Streptophyta</taxon>
        <taxon>Embryophyta</taxon>
        <taxon>Tracheophyta</taxon>
        <taxon>Spermatophyta</taxon>
        <taxon>Magnoliopsida</taxon>
        <taxon>eudicotyledons</taxon>
        <taxon>Gunneridae</taxon>
        <taxon>Pentapetalae</taxon>
        <taxon>rosids</taxon>
        <taxon>fabids</taxon>
        <taxon>Fabales</taxon>
        <taxon>Fabaceae</taxon>
        <taxon>Papilionoideae</taxon>
        <taxon>50 kb inversion clade</taxon>
        <taxon>dalbergioids sensu lato</taxon>
        <taxon>Dalbergieae</taxon>
        <taxon>Pterocarpus clade</taxon>
        <taxon>Arachis</taxon>
    </lineage>
</organism>
<evidence type="ECO:0000313" key="3">
    <source>
        <dbReference type="EMBL" id="RYR50956.1"/>
    </source>
</evidence>
<proteinExistence type="predicted"/>
<dbReference type="AlphaFoldDB" id="A0A445CJ47"/>
<evidence type="ECO:0000313" key="4">
    <source>
        <dbReference type="Proteomes" id="UP000289738"/>
    </source>
</evidence>
<reference evidence="3 4" key="1">
    <citation type="submission" date="2019-01" db="EMBL/GenBank/DDBJ databases">
        <title>Sequencing of cultivated peanut Arachis hypogaea provides insights into genome evolution and oil improvement.</title>
        <authorList>
            <person name="Chen X."/>
        </authorList>
    </citation>
    <scope>NUCLEOTIDE SEQUENCE [LARGE SCALE GENOMIC DNA]</scope>
    <source>
        <strain evidence="4">cv. Fuhuasheng</strain>
        <tissue evidence="3">Leaves</tissue>
    </source>
</reference>
<feature type="compositionally biased region" description="Acidic residues" evidence="1">
    <location>
        <begin position="17"/>
        <end position="30"/>
    </location>
</feature>
<evidence type="ECO:0000259" key="2">
    <source>
        <dbReference type="SMART" id="SM01173"/>
    </source>
</evidence>
<keyword evidence="4" id="KW-1185">Reference proteome</keyword>
<feature type="compositionally biased region" description="Basic and acidic residues" evidence="1">
    <location>
        <begin position="7"/>
        <end position="16"/>
    </location>
</feature>
<dbReference type="PANTHER" id="PTHR21032:SF0">
    <property type="entry name" value="G PATCH DOMAIN-CONTAINING PROTEIN 11"/>
    <property type="match status" value="1"/>
</dbReference>
<dbReference type="EMBL" id="SDMP01000006">
    <property type="protein sequence ID" value="RYR50956.1"/>
    <property type="molecule type" value="Genomic_DNA"/>
</dbReference>
<dbReference type="PANTHER" id="PTHR21032">
    <property type="entry name" value="G PATCH DOMAIN-CONTAINING PROTEIN 11"/>
    <property type="match status" value="1"/>
</dbReference>
<evidence type="ECO:0000256" key="1">
    <source>
        <dbReference type="SAM" id="MobiDB-lite"/>
    </source>
</evidence>
<name>A0A445CJ47_ARAHY</name>
<accession>A0A445CJ47</accession>
<feature type="domain" description="DUF4187" evidence="2">
    <location>
        <begin position="17"/>
        <end position="105"/>
    </location>
</feature>
<dbReference type="Pfam" id="PF13821">
    <property type="entry name" value="DUF4187"/>
    <property type="match status" value="1"/>
</dbReference>
<protein>
    <recommendedName>
        <fullName evidence="2">DUF4187 domain-containing protein</fullName>
    </recommendedName>
</protein>
<sequence>MVALDQLDNREIIEPEKNEDDEEEEEITEEDLQEVLMKLRDDHNYCLFCRCKVSKQLTHNTKNQTLTLLKLIIIYKLNFDFYMFRQYESKDALLTNCPGTNEDNH</sequence>
<dbReference type="Proteomes" id="UP000289738">
    <property type="component" value="Chromosome A06"/>
</dbReference>
<gene>
    <name evidence="3" type="ORF">Ahy_A06g026001</name>
</gene>
<dbReference type="SMART" id="SM01173">
    <property type="entry name" value="DUF4187"/>
    <property type="match status" value="1"/>
</dbReference>